<dbReference type="Proteomes" id="UP000719267">
    <property type="component" value="Unassembled WGS sequence"/>
</dbReference>
<dbReference type="RefSeq" id="WP_219038701.1">
    <property type="nucleotide sequence ID" value="NZ_JAHWDF010000001.1"/>
</dbReference>
<sequence length="355" mass="41032">MKINHKQLTFAREYRGYSQTELSSKIVGLSQPNLSKFEKGLNTLSDELLIKVMSFLDFPFEFLSKNISNESETAHFRKRTTITKKDRIDIEQSYKLIGYMVDEMADSLMWPDFTFKTLDLEEGYTPQYVAKHTRKFLGLKPNEPVRDICNLLEVNGIVIVELDAIEKFDGVSLVTDNGYPLIVINKNFSNDRKRFTIAHELGHLLMHSVNNPAIPDYREKKLENEANDFASEFLMPAEAIKASLYNLKLSYLAGLKKYWLTSMASIVRRAKDLGCITKDTYRYLYIEFSRKGLTKNEGVNVFIDSPELFRKGYAMHKNELAYSDFQLASGFSIPVDMIKRYCDNNRNQPKLRVLV</sequence>
<dbReference type="Pfam" id="PF01381">
    <property type="entry name" value="HTH_3"/>
    <property type="match status" value="1"/>
</dbReference>
<dbReference type="InterPro" id="IPR052345">
    <property type="entry name" value="Rad_response_metalloprotease"/>
</dbReference>
<dbReference type="EMBL" id="JAHWDF010000001">
    <property type="protein sequence ID" value="MBW2960419.1"/>
    <property type="molecule type" value="Genomic_DNA"/>
</dbReference>
<proteinExistence type="predicted"/>
<evidence type="ECO:0000259" key="1">
    <source>
        <dbReference type="PROSITE" id="PS50943"/>
    </source>
</evidence>
<evidence type="ECO:0000313" key="3">
    <source>
        <dbReference type="Proteomes" id="UP000719267"/>
    </source>
</evidence>
<gene>
    <name evidence="2" type="ORF">KW502_01220</name>
</gene>
<dbReference type="PROSITE" id="PS50943">
    <property type="entry name" value="HTH_CROC1"/>
    <property type="match status" value="1"/>
</dbReference>
<dbReference type="PANTHER" id="PTHR43236">
    <property type="entry name" value="ANTITOXIN HIGA1"/>
    <property type="match status" value="1"/>
</dbReference>
<reference evidence="2 3" key="1">
    <citation type="submission" date="2021-07" db="EMBL/GenBank/DDBJ databases">
        <title>Mesonia aestuariivivens sp. nov., isolated from a tidal flat.</title>
        <authorList>
            <person name="Kim Y.-O."/>
            <person name="Yoon J.-H."/>
        </authorList>
    </citation>
    <scope>NUCLEOTIDE SEQUENCE [LARGE SCALE GENOMIC DNA]</scope>
    <source>
        <strain evidence="2 3">JHPTF-M18</strain>
    </source>
</reference>
<evidence type="ECO:0000313" key="2">
    <source>
        <dbReference type="EMBL" id="MBW2960419.1"/>
    </source>
</evidence>
<dbReference type="CDD" id="cd00093">
    <property type="entry name" value="HTH_XRE"/>
    <property type="match status" value="1"/>
</dbReference>
<comment type="caution">
    <text evidence="2">The sequence shown here is derived from an EMBL/GenBank/DDBJ whole genome shotgun (WGS) entry which is preliminary data.</text>
</comment>
<name>A0ABS6VZX8_9FLAO</name>
<dbReference type="Pfam" id="PF06114">
    <property type="entry name" value="Peptidase_M78"/>
    <property type="match status" value="1"/>
</dbReference>
<organism evidence="2 3">
    <name type="scientific">Mesonia aestuariivivens</name>
    <dbReference type="NCBI Taxonomy" id="2796128"/>
    <lineage>
        <taxon>Bacteria</taxon>
        <taxon>Pseudomonadati</taxon>
        <taxon>Bacteroidota</taxon>
        <taxon>Flavobacteriia</taxon>
        <taxon>Flavobacteriales</taxon>
        <taxon>Flavobacteriaceae</taxon>
        <taxon>Mesonia</taxon>
    </lineage>
</organism>
<dbReference type="InterPro" id="IPR001387">
    <property type="entry name" value="Cro/C1-type_HTH"/>
</dbReference>
<feature type="domain" description="HTH cro/C1-type" evidence="1">
    <location>
        <begin position="8"/>
        <end position="63"/>
    </location>
</feature>
<dbReference type="SMART" id="SM00530">
    <property type="entry name" value="HTH_XRE"/>
    <property type="match status" value="1"/>
</dbReference>
<dbReference type="InterPro" id="IPR010359">
    <property type="entry name" value="IrrE_HExxH"/>
</dbReference>
<dbReference type="PANTHER" id="PTHR43236:SF1">
    <property type="entry name" value="BLL7220 PROTEIN"/>
    <property type="match status" value="1"/>
</dbReference>
<accession>A0ABS6VZX8</accession>
<keyword evidence="3" id="KW-1185">Reference proteome</keyword>
<protein>
    <submittedName>
        <fullName evidence="2">XRE family transcriptional regulator</fullName>
    </submittedName>
</protein>